<dbReference type="GO" id="GO:0051082">
    <property type="term" value="F:unfolded protein binding"/>
    <property type="evidence" value="ECO:0007669"/>
    <property type="project" value="InterPro"/>
</dbReference>
<dbReference type="SUPFAM" id="SSF49493">
    <property type="entry name" value="HSP40/DnaJ peptide-binding domain"/>
    <property type="match status" value="2"/>
</dbReference>
<dbReference type="GO" id="GO:0030544">
    <property type="term" value="F:Hsp70 protein binding"/>
    <property type="evidence" value="ECO:0007669"/>
    <property type="project" value="InterPro"/>
</dbReference>
<reference evidence="2 3" key="1">
    <citation type="journal article" date="2015" name="Genome Biol. Evol.">
        <title>Phylogenomic analyses indicate that early fungi evolved digesting cell walls of algal ancestors of land plants.</title>
        <authorList>
            <person name="Chang Y."/>
            <person name="Wang S."/>
            <person name="Sekimoto S."/>
            <person name="Aerts A.L."/>
            <person name="Choi C."/>
            <person name="Clum A."/>
            <person name="LaButti K.M."/>
            <person name="Lindquist E.A."/>
            <person name="Yee Ngan C."/>
            <person name="Ohm R.A."/>
            <person name="Salamov A.A."/>
            <person name="Grigoriev I.V."/>
            <person name="Spatafora J.W."/>
            <person name="Berbee M.L."/>
        </authorList>
    </citation>
    <scope>NUCLEOTIDE SEQUENCE [LARGE SCALE GENOMIC DNA]</scope>
    <source>
        <strain evidence="2 3">NRRL 28638</strain>
    </source>
</reference>
<dbReference type="InterPro" id="IPR044713">
    <property type="entry name" value="DNJA1/2-like"/>
</dbReference>
<dbReference type="GO" id="GO:0006457">
    <property type="term" value="P:protein folding"/>
    <property type="evidence" value="ECO:0007669"/>
    <property type="project" value="InterPro"/>
</dbReference>
<dbReference type="InterPro" id="IPR008971">
    <property type="entry name" value="HSP40/DnaJ_pept-bd"/>
</dbReference>
<evidence type="ECO:0000313" key="2">
    <source>
        <dbReference type="EMBL" id="KXN67085.1"/>
    </source>
</evidence>
<dbReference type="InterPro" id="IPR002939">
    <property type="entry name" value="DnaJ_C"/>
</dbReference>
<dbReference type="AlphaFoldDB" id="A0A137NW72"/>
<sequence>MSSSPIMNLGMHFHIPYSILDLGVGAPLESVAEAYCRKLSQHNHCMNCKRLVDMAYLMISTNSARRSNNNHNTLQNSSKLKSMKSKIEVTLNVNLDQVYAREKTYVHYERYETCRECNGIQTSGWDREGINLLDLISQYNSCASCIKTTPIEFDLLACKGCKNEGVCLTSATYELNLGQYSAYNKFVMVKGEGHRIGNDPQHWGDLQIRVNIQKHHKIHRNGFNLYTEMNISVTQLLCDQIIYLPYLNHTTLRIQTPMGISGYLQPGKWFVIKGKGLLNPSSPNISGDLHIKFTLEYPDPSWFTQVNGDHLKRLLNQVFSQTNTQSDLTIPPHTFSALGKRSLLAVPHEYHQSTPDFKHTKH</sequence>
<dbReference type="EMBL" id="KQ964662">
    <property type="protein sequence ID" value="KXN67085.1"/>
    <property type="molecule type" value="Genomic_DNA"/>
</dbReference>
<dbReference type="Proteomes" id="UP000070444">
    <property type="component" value="Unassembled WGS sequence"/>
</dbReference>
<evidence type="ECO:0000313" key="3">
    <source>
        <dbReference type="Proteomes" id="UP000070444"/>
    </source>
</evidence>
<dbReference type="PANTHER" id="PTHR43888">
    <property type="entry name" value="DNAJ-LIKE-2, ISOFORM A-RELATED"/>
    <property type="match status" value="1"/>
</dbReference>
<dbReference type="STRING" id="796925.A0A137NW72"/>
<protein>
    <recommendedName>
        <fullName evidence="1">Chaperone DnaJ C-terminal domain-containing protein</fullName>
    </recommendedName>
</protein>
<gene>
    <name evidence="2" type="ORF">CONCODRAFT_80287</name>
</gene>
<dbReference type="Gene3D" id="2.60.260.20">
    <property type="entry name" value="Urease metallochaperone UreE, N-terminal domain"/>
    <property type="match status" value="1"/>
</dbReference>
<name>A0A137NW72_CONC2</name>
<proteinExistence type="predicted"/>
<accession>A0A137NW72</accession>
<feature type="domain" description="Chaperone DnaJ C-terminal" evidence="1">
    <location>
        <begin position="87"/>
        <end position="298"/>
    </location>
</feature>
<organism evidence="2 3">
    <name type="scientific">Conidiobolus coronatus (strain ATCC 28846 / CBS 209.66 / NRRL 28638)</name>
    <name type="common">Delacroixia coronata</name>
    <dbReference type="NCBI Taxonomy" id="796925"/>
    <lineage>
        <taxon>Eukaryota</taxon>
        <taxon>Fungi</taxon>
        <taxon>Fungi incertae sedis</taxon>
        <taxon>Zoopagomycota</taxon>
        <taxon>Entomophthoromycotina</taxon>
        <taxon>Entomophthoromycetes</taxon>
        <taxon>Entomophthorales</taxon>
        <taxon>Ancylistaceae</taxon>
        <taxon>Conidiobolus</taxon>
    </lineage>
</organism>
<evidence type="ECO:0000259" key="1">
    <source>
        <dbReference type="Pfam" id="PF01556"/>
    </source>
</evidence>
<keyword evidence="3" id="KW-1185">Reference proteome</keyword>
<dbReference type="Pfam" id="PF01556">
    <property type="entry name" value="DnaJ_C"/>
    <property type="match status" value="1"/>
</dbReference>